<dbReference type="InterPro" id="IPR007729">
    <property type="entry name" value="DGOK"/>
</dbReference>
<dbReference type="GO" id="GO:0034194">
    <property type="term" value="P:D-galactonate catabolic process"/>
    <property type="evidence" value="ECO:0007669"/>
    <property type="project" value="InterPro"/>
</dbReference>
<proteinExistence type="predicted"/>
<dbReference type="InterPro" id="IPR042257">
    <property type="entry name" value="DGOK_C"/>
</dbReference>
<dbReference type="RefSeq" id="WP_353709031.1">
    <property type="nucleotide sequence ID" value="NZ_CP159290.1"/>
</dbReference>
<dbReference type="Gene3D" id="3.30.420.310">
    <property type="entry name" value="2-keto-3-deoxy-galactonokinase, C-terminal domain"/>
    <property type="match status" value="1"/>
</dbReference>
<dbReference type="InterPro" id="IPR042258">
    <property type="entry name" value="DGOK_N"/>
</dbReference>
<protein>
    <submittedName>
        <fullName evidence="1">2-dehydro-3-deoxygalactonokinase</fullName>
    </submittedName>
</protein>
<sequence>MTPGLVALDWGTTACRAYLLDDTGTVLARRTSQDGVATISRRAIVDGHSRERAFEDALVLLCGDWLARTPGLPVLASGMVGSDQGWQHTPYLPLPVELARDDVPLTAVRTRIADVHLLPGVTSAQGALTEVARGEETQALGVLLQIRPADDEETVLVLPGTHSKWLRARGTRLTSLATALTGELYAALLAHTVLGHDVRAPQAPSWSAFDRGLDVAWDHQVEGTVLTLFSARALVVTGQLPADDVPDYLSGLLVGAEIAGIARAWLSSSHGQPVVVGEPHLQERYVRALTRYGTQARLADNDVTAGGLHHVAVRVGLVPSPTTAGALP</sequence>
<accession>A0AAU8G5V2</accession>
<dbReference type="AlphaFoldDB" id="A0AAU8G5V2"/>
<name>A0AAU8G5V2_9MICO</name>
<dbReference type="Gene3D" id="3.30.420.300">
    <property type="entry name" value="2-keto-3-deoxy-galactonokinase, substrate binding domain"/>
    <property type="match status" value="1"/>
</dbReference>
<organism evidence="1">
    <name type="scientific">Cellulosimicrobium sp. ES-005</name>
    <dbReference type="NCBI Taxonomy" id="3163031"/>
    <lineage>
        <taxon>Bacteria</taxon>
        <taxon>Bacillati</taxon>
        <taxon>Actinomycetota</taxon>
        <taxon>Actinomycetes</taxon>
        <taxon>Micrococcales</taxon>
        <taxon>Promicromonosporaceae</taxon>
        <taxon>Cellulosimicrobium</taxon>
    </lineage>
</organism>
<dbReference type="EMBL" id="CP159290">
    <property type="protein sequence ID" value="XCH31427.1"/>
    <property type="molecule type" value="Genomic_DNA"/>
</dbReference>
<dbReference type="Pfam" id="PF05035">
    <property type="entry name" value="DGOK"/>
    <property type="match status" value="1"/>
</dbReference>
<dbReference type="GO" id="GO:0008671">
    <property type="term" value="F:2-dehydro-3-deoxygalactonokinase activity"/>
    <property type="evidence" value="ECO:0007669"/>
    <property type="project" value="InterPro"/>
</dbReference>
<evidence type="ECO:0000313" key="1">
    <source>
        <dbReference type="EMBL" id="XCH31427.1"/>
    </source>
</evidence>
<gene>
    <name evidence="1" type="ORF">ABRQ22_07020</name>
</gene>
<reference evidence="1" key="1">
    <citation type="submission" date="2024-06" db="EMBL/GenBank/DDBJ databases">
        <title>Complete genome sequence of the cellulolytic actinobacterium, Cellulosimicrobium ES-005.</title>
        <authorList>
            <person name="Matthews C.T."/>
            <person name="Underwood K.D."/>
            <person name="Ghanchi K.M."/>
            <person name="Fields S.D."/>
            <person name="Gardner S.G."/>
        </authorList>
    </citation>
    <scope>NUCLEOTIDE SEQUENCE</scope>
    <source>
        <strain evidence="1">ES-005</strain>
    </source>
</reference>